<dbReference type="Proteomes" id="UP001498398">
    <property type="component" value="Unassembled WGS sequence"/>
</dbReference>
<keyword evidence="3" id="KW-1185">Reference proteome</keyword>
<organism evidence="2 3">
    <name type="scientific">Marasmiellus scandens</name>
    <dbReference type="NCBI Taxonomy" id="2682957"/>
    <lineage>
        <taxon>Eukaryota</taxon>
        <taxon>Fungi</taxon>
        <taxon>Dikarya</taxon>
        <taxon>Basidiomycota</taxon>
        <taxon>Agaricomycotina</taxon>
        <taxon>Agaricomycetes</taxon>
        <taxon>Agaricomycetidae</taxon>
        <taxon>Agaricales</taxon>
        <taxon>Marasmiineae</taxon>
        <taxon>Omphalotaceae</taxon>
        <taxon>Marasmiellus</taxon>
    </lineage>
</organism>
<comment type="caution">
    <text evidence="2">The sequence shown here is derived from an EMBL/GenBank/DDBJ whole genome shotgun (WGS) entry which is preliminary data.</text>
</comment>
<name>A0ABR1J8P2_9AGAR</name>
<dbReference type="EMBL" id="JBANRG010000025">
    <property type="protein sequence ID" value="KAK7454086.1"/>
    <property type="molecule type" value="Genomic_DNA"/>
</dbReference>
<accession>A0ABR1J8P2</accession>
<feature type="region of interest" description="Disordered" evidence="1">
    <location>
        <begin position="1"/>
        <end position="40"/>
    </location>
</feature>
<proteinExistence type="predicted"/>
<protein>
    <submittedName>
        <fullName evidence="2">Uncharacterized protein</fullName>
    </submittedName>
</protein>
<reference evidence="2 3" key="1">
    <citation type="submission" date="2024-01" db="EMBL/GenBank/DDBJ databases">
        <title>A draft genome for the cacao thread blight pathogen Marasmiellus scandens.</title>
        <authorList>
            <person name="Baruah I.K."/>
            <person name="Leung J."/>
            <person name="Bukari Y."/>
            <person name="Amoako-Attah I."/>
            <person name="Meinhardt L.W."/>
            <person name="Bailey B.A."/>
            <person name="Cohen S.P."/>
        </authorList>
    </citation>
    <scope>NUCLEOTIDE SEQUENCE [LARGE SCALE GENOMIC DNA]</scope>
    <source>
        <strain evidence="2 3">GH-19</strain>
    </source>
</reference>
<evidence type="ECO:0000313" key="2">
    <source>
        <dbReference type="EMBL" id="KAK7454086.1"/>
    </source>
</evidence>
<feature type="compositionally biased region" description="Polar residues" evidence="1">
    <location>
        <begin position="17"/>
        <end position="30"/>
    </location>
</feature>
<evidence type="ECO:0000313" key="3">
    <source>
        <dbReference type="Proteomes" id="UP001498398"/>
    </source>
</evidence>
<evidence type="ECO:0000256" key="1">
    <source>
        <dbReference type="SAM" id="MobiDB-lite"/>
    </source>
</evidence>
<sequence length="58" mass="6559">MGEIYAYAKPEEVDPKTSPNKPTAFLSTIPPNFDKDRRTDPHLSTLRKTSLWALVVIT</sequence>
<gene>
    <name evidence="2" type="ORF">VKT23_011597</name>
</gene>